<proteinExistence type="predicted"/>
<protein>
    <submittedName>
        <fullName evidence="2">Uncharacterized protein</fullName>
    </submittedName>
</protein>
<evidence type="ECO:0000256" key="1">
    <source>
        <dbReference type="SAM" id="Phobius"/>
    </source>
</evidence>
<evidence type="ECO:0000313" key="2">
    <source>
        <dbReference type="EMBL" id="JAH44799.1"/>
    </source>
</evidence>
<accession>A0A0E9STX9</accession>
<dbReference type="EMBL" id="GBXM01063778">
    <property type="protein sequence ID" value="JAH44799.1"/>
    <property type="molecule type" value="Transcribed_RNA"/>
</dbReference>
<keyword evidence="1" id="KW-0812">Transmembrane</keyword>
<keyword evidence="1" id="KW-0472">Membrane</keyword>
<sequence>MLHLAPALLLIIIIIIIIIITTTTTTTIITFIQGFTHQKPLTFCSSSPEMTMQCYSVQTVQAKGI</sequence>
<name>A0A0E9STX9_ANGAN</name>
<feature type="transmembrane region" description="Helical" evidence="1">
    <location>
        <begin position="6"/>
        <end position="32"/>
    </location>
</feature>
<reference evidence="2" key="2">
    <citation type="journal article" date="2015" name="Fish Shellfish Immunol.">
        <title>Early steps in the European eel (Anguilla anguilla)-Vibrio vulnificus interaction in the gills: Role of the RtxA13 toxin.</title>
        <authorList>
            <person name="Callol A."/>
            <person name="Pajuelo D."/>
            <person name="Ebbesson L."/>
            <person name="Teles M."/>
            <person name="MacKenzie S."/>
            <person name="Amaro C."/>
        </authorList>
    </citation>
    <scope>NUCLEOTIDE SEQUENCE</scope>
</reference>
<dbReference type="AlphaFoldDB" id="A0A0E9STX9"/>
<keyword evidence="1" id="KW-1133">Transmembrane helix</keyword>
<organism evidence="2">
    <name type="scientific">Anguilla anguilla</name>
    <name type="common">European freshwater eel</name>
    <name type="synonym">Muraena anguilla</name>
    <dbReference type="NCBI Taxonomy" id="7936"/>
    <lineage>
        <taxon>Eukaryota</taxon>
        <taxon>Metazoa</taxon>
        <taxon>Chordata</taxon>
        <taxon>Craniata</taxon>
        <taxon>Vertebrata</taxon>
        <taxon>Euteleostomi</taxon>
        <taxon>Actinopterygii</taxon>
        <taxon>Neopterygii</taxon>
        <taxon>Teleostei</taxon>
        <taxon>Anguilliformes</taxon>
        <taxon>Anguillidae</taxon>
        <taxon>Anguilla</taxon>
    </lineage>
</organism>
<reference evidence="2" key="1">
    <citation type="submission" date="2014-11" db="EMBL/GenBank/DDBJ databases">
        <authorList>
            <person name="Amaro Gonzalez C."/>
        </authorList>
    </citation>
    <scope>NUCLEOTIDE SEQUENCE</scope>
</reference>